<dbReference type="Proteomes" id="UP000036987">
    <property type="component" value="Unassembled WGS sequence"/>
</dbReference>
<dbReference type="InterPro" id="IPR036047">
    <property type="entry name" value="F-box-like_dom_sf"/>
</dbReference>
<dbReference type="SUPFAM" id="SSF81383">
    <property type="entry name" value="F-box domain"/>
    <property type="match status" value="1"/>
</dbReference>
<dbReference type="EMBL" id="LFYR01000643">
    <property type="protein sequence ID" value="KMZ72139.1"/>
    <property type="molecule type" value="Genomic_DNA"/>
</dbReference>
<evidence type="ECO:0000313" key="2">
    <source>
        <dbReference type="EMBL" id="KMZ72139.1"/>
    </source>
</evidence>
<gene>
    <name evidence="2" type="ORF">ZOSMA_16G01070</name>
</gene>
<proteinExistence type="predicted"/>
<evidence type="ECO:0000313" key="3">
    <source>
        <dbReference type="Proteomes" id="UP000036987"/>
    </source>
</evidence>
<reference evidence="3" key="1">
    <citation type="journal article" date="2016" name="Nature">
        <title>The genome of the seagrass Zostera marina reveals angiosperm adaptation to the sea.</title>
        <authorList>
            <person name="Olsen J.L."/>
            <person name="Rouze P."/>
            <person name="Verhelst B."/>
            <person name="Lin Y.-C."/>
            <person name="Bayer T."/>
            <person name="Collen J."/>
            <person name="Dattolo E."/>
            <person name="De Paoli E."/>
            <person name="Dittami S."/>
            <person name="Maumus F."/>
            <person name="Michel G."/>
            <person name="Kersting A."/>
            <person name="Lauritano C."/>
            <person name="Lohaus R."/>
            <person name="Toepel M."/>
            <person name="Tonon T."/>
            <person name="Vanneste K."/>
            <person name="Amirebrahimi M."/>
            <person name="Brakel J."/>
            <person name="Bostroem C."/>
            <person name="Chovatia M."/>
            <person name="Grimwood J."/>
            <person name="Jenkins J.W."/>
            <person name="Jueterbock A."/>
            <person name="Mraz A."/>
            <person name="Stam W.T."/>
            <person name="Tice H."/>
            <person name="Bornberg-Bauer E."/>
            <person name="Green P.J."/>
            <person name="Pearson G.A."/>
            <person name="Procaccini G."/>
            <person name="Duarte C.M."/>
            <person name="Schmutz J."/>
            <person name="Reusch T.B.H."/>
            <person name="Van de Peer Y."/>
        </authorList>
    </citation>
    <scope>NUCLEOTIDE SEQUENCE [LARGE SCALE GENOMIC DNA]</scope>
    <source>
        <strain evidence="3">cv. Finnish</strain>
    </source>
</reference>
<protein>
    <submittedName>
        <fullName evidence="2">F-box protein GID2</fullName>
    </submittedName>
</protein>
<dbReference type="GO" id="GO:0019005">
    <property type="term" value="C:SCF ubiquitin ligase complex"/>
    <property type="evidence" value="ECO:0000318"/>
    <property type="project" value="GO_Central"/>
</dbReference>
<dbReference type="OMA" id="FLCNTIN"/>
<dbReference type="Pfam" id="PF12937">
    <property type="entry name" value="F-box-like"/>
    <property type="match status" value="1"/>
</dbReference>
<dbReference type="PANTHER" id="PTHR47750:SF1">
    <property type="entry name" value="F-BOX PROTEIN SNE"/>
    <property type="match status" value="1"/>
</dbReference>
<dbReference type="GO" id="GO:0009740">
    <property type="term" value="P:gibberellic acid mediated signaling pathway"/>
    <property type="evidence" value="ECO:0000318"/>
    <property type="project" value="GO_Central"/>
</dbReference>
<dbReference type="GO" id="GO:0009937">
    <property type="term" value="P:regulation of gibberellic acid mediated signaling pathway"/>
    <property type="evidence" value="ECO:0007669"/>
    <property type="project" value="InterPro"/>
</dbReference>
<sequence length="158" mass="18167">MHCHPHHRRRIEKSGFHNVNNYDGNTANVPFNLNDNVDVLAEILSRLDGRTLGLAACVCRLWSVMCRQEAVWEQLCGGKVAKEEKSVVIALGGYRRLYHICVGPVQNRMQDVDEGRRRSIRWGRHEIQLFMSLFSIDYYERLGCGSRGSSLMFLCKAR</sequence>
<dbReference type="Gene3D" id="1.20.1280.50">
    <property type="match status" value="1"/>
</dbReference>
<keyword evidence="3" id="KW-1185">Reference proteome</keyword>
<dbReference type="OrthoDB" id="2095648at2759"/>
<dbReference type="AlphaFoldDB" id="A0A0K9PT69"/>
<dbReference type="InterPro" id="IPR001810">
    <property type="entry name" value="F-box_dom"/>
</dbReference>
<accession>A0A0K9PT69</accession>
<evidence type="ECO:0000259" key="1">
    <source>
        <dbReference type="Pfam" id="PF12937"/>
    </source>
</evidence>
<organism evidence="2 3">
    <name type="scientific">Zostera marina</name>
    <name type="common">Eelgrass</name>
    <dbReference type="NCBI Taxonomy" id="29655"/>
    <lineage>
        <taxon>Eukaryota</taxon>
        <taxon>Viridiplantae</taxon>
        <taxon>Streptophyta</taxon>
        <taxon>Embryophyta</taxon>
        <taxon>Tracheophyta</taxon>
        <taxon>Spermatophyta</taxon>
        <taxon>Magnoliopsida</taxon>
        <taxon>Liliopsida</taxon>
        <taxon>Zosteraceae</taxon>
        <taxon>Zostera</taxon>
    </lineage>
</organism>
<name>A0A0K9PT69_ZOSMR</name>
<dbReference type="InterPro" id="IPR044184">
    <property type="entry name" value="SNE/GID2"/>
</dbReference>
<dbReference type="PANTHER" id="PTHR47750">
    <property type="entry name" value="F-BOX PROTEIN SNE"/>
    <property type="match status" value="1"/>
</dbReference>
<comment type="caution">
    <text evidence="2">The sequence shown here is derived from an EMBL/GenBank/DDBJ whole genome shotgun (WGS) entry which is preliminary data.</text>
</comment>
<feature type="domain" description="F-box" evidence="1">
    <location>
        <begin position="38"/>
        <end position="76"/>
    </location>
</feature>